<protein>
    <submittedName>
        <fullName evidence="2">Uncharacterized protein</fullName>
    </submittedName>
</protein>
<dbReference type="AlphaFoldDB" id="A0A699XBH9"/>
<sequence length="91" mass="10115">IEGWPGPARYSDRFPDPPRQEKTLTGRSGRRRSVGKRPDAVPVPGLPVLREDPPHAAPPERAGRFARCEEQRDRPSDPADRGRQDQSALPA</sequence>
<gene>
    <name evidence="2" type="ORF">Tci_928492</name>
</gene>
<organism evidence="2">
    <name type="scientific">Tanacetum cinerariifolium</name>
    <name type="common">Dalmatian daisy</name>
    <name type="synonym">Chrysanthemum cinerariifolium</name>
    <dbReference type="NCBI Taxonomy" id="118510"/>
    <lineage>
        <taxon>Eukaryota</taxon>
        <taxon>Viridiplantae</taxon>
        <taxon>Streptophyta</taxon>
        <taxon>Embryophyta</taxon>
        <taxon>Tracheophyta</taxon>
        <taxon>Spermatophyta</taxon>
        <taxon>Magnoliopsida</taxon>
        <taxon>eudicotyledons</taxon>
        <taxon>Gunneridae</taxon>
        <taxon>Pentapetalae</taxon>
        <taxon>asterids</taxon>
        <taxon>campanulids</taxon>
        <taxon>Asterales</taxon>
        <taxon>Asteraceae</taxon>
        <taxon>Asteroideae</taxon>
        <taxon>Anthemideae</taxon>
        <taxon>Anthemidinae</taxon>
        <taxon>Tanacetum</taxon>
    </lineage>
</organism>
<proteinExistence type="predicted"/>
<accession>A0A699XBH9</accession>
<name>A0A699XBH9_TANCI</name>
<dbReference type="EMBL" id="BKCJ011830414">
    <property type="protein sequence ID" value="GFD56523.1"/>
    <property type="molecule type" value="Genomic_DNA"/>
</dbReference>
<feature type="non-terminal residue" evidence="2">
    <location>
        <position position="1"/>
    </location>
</feature>
<reference evidence="2" key="1">
    <citation type="journal article" date="2019" name="Sci. Rep.">
        <title>Draft genome of Tanacetum cinerariifolium, the natural source of mosquito coil.</title>
        <authorList>
            <person name="Yamashiro T."/>
            <person name="Shiraishi A."/>
            <person name="Satake H."/>
            <person name="Nakayama K."/>
        </authorList>
    </citation>
    <scope>NUCLEOTIDE SEQUENCE</scope>
</reference>
<evidence type="ECO:0000313" key="2">
    <source>
        <dbReference type="EMBL" id="GFD56523.1"/>
    </source>
</evidence>
<comment type="caution">
    <text evidence="2">The sequence shown here is derived from an EMBL/GenBank/DDBJ whole genome shotgun (WGS) entry which is preliminary data.</text>
</comment>
<feature type="non-terminal residue" evidence="2">
    <location>
        <position position="91"/>
    </location>
</feature>
<feature type="compositionally biased region" description="Basic and acidic residues" evidence="1">
    <location>
        <begin position="61"/>
        <end position="84"/>
    </location>
</feature>
<feature type="compositionally biased region" description="Basic and acidic residues" evidence="1">
    <location>
        <begin position="10"/>
        <end position="24"/>
    </location>
</feature>
<feature type="region of interest" description="Disordered" evidence="1">
    <location>
        <begin position="1"/>
        <end position="91"/>
    </location>
</feature>
<evidence type="ECO:0000256" key="1">
    <source>
        <dbReference type="SAM" id="MobiDB-lite"/>
    </source>
</evidence>